<dbReference type="AlphaFoldDB" id="A0A239JFR4"/>
<dbReference type="Proteomes" id="UP000198393">
    <property type="component" value="Unassembled WGS sequence"/>
</dbReference>
<evidence type="ECO:0000313" key="2">
    <source>
        <dbReference type="Proteomes" id="UP000198393"/>
    </source>
</evidence>
<sequence length="149" mass="17797">MAFFIHTYFCRMRIKDHWQYTDDEYEEIFESYHLKPGMFSHEAHLRLAYIHIEKYGLEQAELNMCKQIKGFAESLGVYDKFNKTVTIASVKAMNHFMQKAKSDNFKDFIQEFPRLLTNFKDLLGKHYGFNVFADKRAKKEYVAPDLLPF</sequence>
<proteinExistence type="predicted"/>
<dbReference type="EMBL" id="FZPD01000003">
    <property type="protein sequence ID" value="SNT04876.1"/>
    <property type="molecule type" value="Genomic_DNA"/>
</dbReference>
<evidence type="ECO:0000313" key="1">
    <source>
        <dbReference type="EMBL" id="SNT04876.1"/>
    </source>
</evidence>
<name>A0A239JFR4_EKHLU</name>
<gene>
    <name evidence="1" type="ORF">SAMN05421640_2159</name>
</gene>
<reference evidence="1 2" key="1">
    <citation type="submission" date="2017-06" db="EMBL/GenBank/DDBJ databases">
        <authorList>
            <person name="Kim H.J."/>
            <person name="Triplett B.A."/>
        </authorList>
    </citation>
    <scope>NUCLEOTIDE SEQUENCE [LARGE SCALE GENOMIC DNA]</scope>
    <source>
        <strain evidence="1 2">DSM 19307</strain>
    </source>
</reference>
<accession>A0A239JFR4</accession>
<protein>
    <submittedName>
        <fullName evidence="1">Uncharacterized protein</fullName>
    </submittedName>
</protein>
<organism evidence="1 2">
    <name type="scientific">Ekhidna lutea</name>
    <dbReference type="NCBI Taxonomy" id="447679"/>
    <lineage>
        <taxon>Bacteria</taxon>
        <taxon>Pseudomonadati</taxon>
        <taxon>Bacteroidota</taxon>
        <taxon>Cytophagia</taxon>
        <taxon>Cytophagales</taxon>
        <taxon>Reichenbachiellaceae</taxon>
        <taxon>Ekhidna</taxon>
    </lineage>
</organism>
<keyword evidence="2" id="KW-1185">Reference proteome</keyword>